<keyword evidence="5" id="KW-1185">Reference proteome</keyword>
<dbReference type="PROSITE" id="PS51257">
    <property type="entry name" value="PROKAR_LIPOPROTEIN"/>
    <property type="match status" value="1"/>
</dbReference>
<dbReference type="InterPro" id="IPR041290">
    <property type="entry name" value="Tli4_C"/>
</dbReference>
<gene>
    <name evidence="4" type="ORF">F957_03888</name>
</gene>
<dbReference type="InterPro" id="IPR040761">
    <property type="entry name" value="Tli4_N"/>
</dbReference>
<organism evidence="4 5">
    <name type="scientific">Acinetobacter gyllenbergii CIP 110306 = MTCC 11365</name>
    <dbReference type="NCBI Taxonomy" id="1217657"/>
    <lineage>
        <taxon>Bacteria</taxon>
        <taxon>Pseudomonadati</taxon>
        <taxon>Pseudomonadota</taxon>
        <taxon>Gammaproteobacteria</taxon>
        <taxon>Moraxellales</taxon>
        <taxon>Moraxellaceae</taxon>
        <taxon>Acinetobacter</taxon>
    </lineage>
</organism>
<reference evidence="4 5" key="1">
    <citation type="submission" date="2013-06" db="EMBL/GenBank/DDBJ databases">
        <title>The Genome Sequence of Acinetobacter gyllenbergii CIP 110306.</title>
        <authorList>
            <consortium name="The Broad Institute Genome Sequencing Platform"/>
            <consortium name="The Broad Institute Genome Sequencing Center for Infectious Disease"/>
            <person name="Cerqueira G."/>
            <person name="Feldgarden M."/>
            <person name="Courvalin P."/>
            <person name="Perichon B."/>
            <person name="Grillot-Courvalin C."/>
            <person name="Clermont D."/>
            <person name="Rocha E."/>
            <person name="Yoon E.-J."/>
            <person name="Nemec A."/>
            <person name="Young S.K."/>
            <person name="Zeng Q."/>
            <person name="Gargeya S."/>
            <person name="Fitzgerald M."/>
            <person name="Abouelleil A."/>
            <person name="Alvarado L."/>
            <person name="Berlin A.M."/>
            <person name="Chapman S.B."/>
            <person name="Dewar J."/>
            <person name="Goldberg J."/>
            <person name="Griggs A."/>
            <person name="Gujja S."/>
            <person name="Hansen M."/>
            <person name="Howarth C."/>
            <person name="Imamovic A."/>
            <person name="Larimer J."/>
            <person name="McCowan C."/>
            <person name="Murphy C."/>
            <person name="Pearson M."/>
            <person name="Priest M."/>
            <person name="Roberts A."/>
            <person name="Saif S."/>
            <person name="Shea T."/>
            <person name="Sykes S."/>
            <person name="Wortman J."/>
            <person name="Nusbaum C."/>
            <person name="Birren B."/>
        </authorList>
    </citation>
    <scope>NUCLEOTIDE SEQUENCE [LARGE SCALE GENOMIC DNA]</scope>
    <source>
        <strain evidence="4 5">CIP 110306</strain>
    </source>
</reference>
<evidence type="ECO:0008006" key="6">
    <source>
        <dbReference type="Google" id="ProtNLM"/>
    </source>
</evidence>
<feature type="chain" id="PRO_5032978525" description="Tle cognate immunity protein 4 C-terminal domain-containing protein" evidence="1">
    <location>
        <begin position="18"/>
        <end position="334"/>
    </location>
</feature>
<name>A0A829HBS9_9GAMM</name>
<dbReference type="Pfam" id="PF18443">
    <property type="entry name" value="Tli4_N"/>
    <property type="match status" value="1"/>
</dbReference>
<dbReference type="Proteomes" id="UP000014523">
    <property type="component" value="Unassembled WGS sequence"/>
</dbReference>
<feature type="domain" description="Tle cognate immunity protein 4 C-terminal" evidence="2">
    <location>
        <begin position="175"/>
        <end position="332"/>
    </location>
</feature>
<dbReference type="EMBL" id="ATGG01000053">
    <property type="protein sequence ID" value="EPF71116.1"/>
    <property type="molecule type" value="Genomic_DNA"/>
</dbReference>
<evidence type="ECO:0000313" key="5">
    <source>
        <dbReference type="Proteomes" id="UP000014523"/>
    </source>
</evidence>
<feature type="signal peptide" evidence="1">
    <location>
        <begin position="1"/>
        <end position="17"/>
    </location>
</feature>
<dbReference type="Pfam" id="PF18426">
    <property type="entry name" value="Tli4_C"/>
    <property type="match status" value="1"/>
</dbReference>
<accession>A0A829HBS9</accession>
<protein>
    <recommendedName>
        <fullName evidence="6">Tle cognate immunity protein 4 C-terminal domain-containing protein</fullName>
    </recommendedName>
</protein>
<evidence type="ECO:0000259" key="3">
    <source>
        <dbReference type="Pfam" id="PF18443"/>
    </source>
</evidence>
<comment type="caution">
    <text evidence="4">The sequence shown here is derived from an EMBL/GenBank/DDBJ whole genome shotgun (WGS) entry which is preliminary data.</text>
</comment>
<evidence type="ECO:0000259" key="2">
    <source>
        <dbReference type="Pfam" id="PF18426"/>
    </source>
</evidence>
<keyword evidence="1" id="KW-0732">Signal</keyword>
<feature type="domain" description="Tle cognate immunity protein 4 N-terminal" evidence="3">
    <location>
        <begin position="41"/>
        <end position="155"/>
    </location>
</feature>
<proteinExistence type="predicted"/>
<dbReference type="AlphaFoldDB" id="A0A829HBS9"/>
<sequence>MMNKIYACLFLTTYVFSAGCASTKAEIKNNANNRMDLERSKSYCIGRYTVEIPAEANPLNRYDQYDSFIIKVKENATRQDFDEAVQKVRKEYSTGDWSITDDSQEQEIEGRLTKIIKGKTSKDKGDPFDVFGFVFDKKTLFLIEGGHSDLPEWTEKSNEAIQHLVKNLRYRPEHEIPKEIGQCIYQGFIKDNDQKFRHSKQKMGFDFKDYPSVVLRFDSETNSQQTAQMIPRIENKLSQAGQSQHQVNKDNIRKGEKNTSYLNGQEWISVEKMKGKNGVSALWEYTGTARNNKDPLIGFEVDTAYSSFGNQTSSLAQGEALKLYESILKTIRKF</sequence>
<evidence type="ECO:0000256" key="1">
    <source>
        <dbReference type="SAM" id="SignalP"/>
    </source>
</evidence>
<evidence type="ECO:0000313" key="4">
    <source>
        <dbReference type="EMBL" id="EPF71116.1"/>
    </source>
</evidence>